<gene>
    <name evidence="1" type="ORF">GCM10010102_09960</name>
</gene>
<dbReference type="Proteomes" id="UP000655589">
    <property type="component" value="Unassembled WGS sequence"/>
</dbReference>
<organism evidence="1 2">
    <name type="scientific">Promicromonospora citrea</name>
    <dbReference type="NCBI Taxonomy" id="43677"/>
    <lineage>
        <taxon>Bacteria</taxon>
        <taxon>Bacillati</taxon>
        <taxon>Actinomycetota</taxon>
        <taxon>Actinomycetes</taxon>
        <taxon>Micrococcales</taxon>
        <taxon>Promicromonosporaceae</taxon>
        <taxon>Promicromonospora</taxon>
    </lineage>
</organism>
<dbReference type="EMBL" id="BMPT01000003">
    <property type="protein sequence ID" value="GGM16320.1"/>
    <property type="molecule type" value="Genomic_DNA"/>
</dbReference>
<sequence>MMGDGIAAGVAVKVTGVSSTERGSQGVVKAIRRGWTGKEAVVVATGVLRTREFTVPLSDLSRA</sequence>
<reference evidence="1" key="2">
    <citation type="submission" date="2020-09" db="EMBL/GenBank/DDBJ databases">
        <authorList>
            <person name="Sun Q."/>
            <person name="Ohkuma M."/>
        </authorList>
    </citation>
    <scope>NUCLEOTIDE SEQUENCE</scope>
    <source>
        <strain evidence="1">JCM 3051</strain>
    </source>
</reference>
<evidence type="ECO:0000313" key="1">
    <source>
        <dbReference type="EMBL" id="GGM16320.1"/>
    </source>
</evidence>
<evidence type="ECO:0000313" key="2">
    <source>
        <dbReference type="Proteomes" id="UP000655589"/>
    </source>
</evidence>
<comment type="caution">
    <text evidence="1">The sequence shown here is derived from an EMBL/GenBank/DDBJ whole genome shotgun (WGS) entry which is preliminary data.</text>
</comment>
<accession>A0A8H9GEZ1</accession>
<reference evidence="1" key="1">
    <citation type="journal article" date="2014" name="Int. J. Syst. Evol. Microbiol.">
        <title>Complete genome sequence of Corynebacterium casei LMG S-19264T (=DSM 44701T), isolated from a smear-ripened cheese.</title>
        <authorList>
            <consortium name="US DOE Joint Genome Institute (JGI-PGF)"/>
            <person name="Walter F."/>
            <person name="Albersmeier A."/>
            <person name="Kalinowski J."/>
            <person name="Ruckert C."/>
        </authorList>
    </citation>
    <scope>NUCLEOTIDE SEQUENCE</scope>
    <source>
        <strain evidence="1">JCM 3051</strain>
    </source>
</reference>
<keyword evidence="2" id="KW-1185">Reference proteome</keyword>
<protein>
    <submittedName>
        <fullName evidence="1">Uncharacterized protein</fullName>
    </submittedName>
</protein>
<name>A0A8H9GEZ1_9MICO</name>
<dbReference type="AlphaFoldDB" id="A0A8H9GEZ1"/>
<proteinExistence type="predicted"/>